<dbReference type="GO" id="GO:2000601">
    <property type="term" value="P:positive regulation of Arp2/3 complex-mediated actin nucleation"/>
    <property type="evidence" value="ECO:0007669"/>
    <property type="project" value="TreeGrafter"/>
</dbReference>
<comment type="similarity">
    <text evidence="2 7">Belongs to the SCAR/WAVE family.</text>
</comment>
<evidence type="ECO:0000256" key="2">
    <source>
        <dbReference type="ARBA" id="ARBA00006993"/>
    </source>
</evidence>
<keyword evidence="6 7" id="KW-0206">Cytoskeleton</keyword>
<dbReference type="PANTHER" id="PTHR12902">
    <property type="entry name" value="WASP-1"/>
    <property type="match status" value="1"/>
</dbReference>
<feature type="region of interest" description="Disordered" evidence="8">
    <location>
        <begin position="544"/>
        <end position="595"/>
    </location>
</feature>
<gene>
    <name evidence="10" type="ORF">OVA965_LOCUS22038</name>
    <name evidence="11" type="ORF">TMI583_LOCUS22750</name>
</gene>
<accession>A0A8S2E8G5</accession>
<comment type="function">
    <text evidence="7">Downstream effector molecule involved in the transmission of signals from tyrosine kinase receptors and small GTPases to the actin cytoskeleton. Promotes formation of actin filaments. Part of the WAVE complex that regulates lamellipodia formation. The WAVE complex regulates actin filament reorganization via its interaction with the Arp2/3 complex.</text>
</comment>
<comment type="subcellular location">
    <subcellularLocation>
        <location evidence="1 7">Cytoplasm</location>
        <location evidence="1 7">Cytoskeleton</location>
    </subcellularLocation>
</comment>
<evidence type="ECO:0000256" key="8">
    <source>
        <dbReference type="SAM" id="MobiDB-lite"/>
    </source>
</evidence>
<keyword evidence="5 7" id="KW-0009">Actin-binding</keyword>
<organism evidence="10 12">
    <name type="scientific">Didymodactylos carnosus</name>
    <dbReference type="NCBI Taxonomy" id="1234261"/>
    <lineage>
        <taxon>Eukaryota</taxon>
        <taxon>Metazoa</taxon>
        <taxon>Spiralia</taxon>
        <taxon>Gnathifera</taxon>
        <taxon>Rotifera</taxon>
        <taxon>Eurotatoria</taxon>
        <taxon>Bdelloidea</taxon>
        <taxon>Philodinida</taxon>
        <taxon>Philodinidae</taxon>
        <taxon>Didymodactylos</taxon>
    </lineage>
</organism>
<evidence type="ECO:0000259" key="9">
    <source>
        <dbReference type="PROSITE" id="PS51082"/>
    </source>
</evidence>
<dbReference type="PROSITE" id="PS51082">
    <property type="entry name" value="WH2"/>
    <property type="match status" value="1"/>
</dbReference>
<evidence type="ECO:0000313" key="11">
    <source>
        <dbReference type="EMBL" id="CAF3971554.1"/>
    </source>
</evidence>
<protein>
    <recommendedName>
        <fullName evidence="7">Wiskott-Aldrich syndrome protein family member</fullName>
        <shortName evidence="7">WASP family protein member</shortName>
    </recommendedName>
</protein>
<feature type="compositionally biased region" description="Basic and acidic residues" evidence="8">
    <location>
        <begin position="544"/>
        <end position="557"/>
    </location>
</feature>
<keyword evidence="4" id="KW-0597">Phosphoprotein</keyword>
<evidence type="ECO:0000256" key="5">
    <source>
        <dbReference type="ARBA" id="ARBA00023203"/>
    </source>
</evidence>
<dbReference type="InterPro" id="IPR028288">
    <property type="entry name" value="SCAR/WAVE_fam"/>
</dbReference>
<feature type="domain" description="WH2" evidence="9">
    <location>
        <begin position="525"/>
        <end position="542"/>
    </location>
</feature>
<feature type="compositionally biased region" description="Pro residues" evidence="8">
    <location>
        <begin position="383"/>
        <end position="395"/>
    </location>
</feature>
<evidence type="ECO:0000256" key="1">
    <source>
        <dbReference type="ARBA" id="ARBA00004245"/>
    </source>
</evidence>
<evidence type="ECO:0000313" key="12">
    <source>
        <dbReference type="Proteomes" id="UP000677228"/>
    </source>
</evidence>
<dbReference type="PANTHER" id="PTHR12902:SF1">
    <property type="entry name" value="WISKOTT-ALDRICH SYNDROME PROTEIN FAMILY MEMBER"/>
    <property type="match status" value="1"/>
</dbReference>
<dbReference type="Proteomes" id="UP000677228">
    <property type="component" value="Unassembled WGS sequence"/>
</dbReference>
<comment type="caution">
    <text evidence="10">The sequence shown here is derived from an EMBL/GenBank/DDBJ whole genome shotgun (WGS) entry which is preliminary data.</text>
</comment>
<dbReference type="InterPro" id="IPR003124">
    <property type="entry name" value="WH2_dom"/>
</dbReference>
<feature type="region of interest" description="Disordered" evidence="8">
    <location>
        <begin position="371"/>
        <end position="465"/>
    </location>
</feature>
<dbReference type="GO" id="GO:0031209">
    <property type="term" value="C:SCAR complex"/>
    <property type="evidence" value="ECO:0007669"/>
    <property type="project" value="TreeGrafter"/>
</dbReference>
<feature type="compositionally biased region" description="Polar residues" evidence="8">
    <location>
        <begin position="313"/>
        <end position="335"/>
    </location>
</feature>
<feature type="non-terminal residue" evidence="10">
    <location>
        <position position="595"/>
    </location>
</feature>
<feature type="compositionally biased region" description="Low complexity" evidence="8">
    <location>
        <begin position="373"/>
        <end position="382"/>
    </location>
</feature>
<dbReference type="FunFam" id="1.20.5.340:FF:000012">
    <property type="entry name" value="Wiskott-Aldrich syndrome protein family member 1"/>
    <property type="match status" value="1"/>
</dbReference>
<dbReference type="AlphaFoldDB" id="A0A8S2E8G5"/>
<evidence type="ECO:0000256" key="7">
    <source>
        <dbReference type="RuleBase" id="RU367034"/>
    </source>
</evidence>
<dbReference type="Gene3D" id="6.10.280.150">
    <property type="match status" value="2"/>
</dbReference>
<dbReference type="Gene3D" id="1.20.5.340">
    <property type="match status" value="1"/>
</dbReference>
<dbReference type="EMBL" id="CAJOBA010033792">
    <property type="protein sequence ID" value="CAF3971554.1"/>
    <property type="molecule type" value="Genomic_DNA"/>
</dbReference>
<dbReference type="GO" id="GO:0034237">
    <property type="term" value="F:protein kinase A regulatory subunit binding"/>
    <property type="evidence" value="ECO:0007669"/>
    <property type="project" value="TreeGrafter"/>
</dbReference>
<dbReference type="GO" id="GO:0003779">
    <property type="term" value="F:actin binding"/>
    <property type="evidence" value="ECO:0007669"/>
    <property type="project" value="UniProtKB-UniRule"/>
</dbReference>
<dbReference type="GO" id="GO:0005856">
    <property type="term" value="C:cytoskeleton"/>
    <property type="evidence" value="ECO:0007669"/>
    <property type="project" value="UniProtKB-SubCell"/>
</dbReference>
<evidence type="ECO:0000256" key="3">
    <source>
        <dbReference type="ARBA" id="ARBA00022490"/>
    </source>
</evidence>
<reference evidence="10" key="1">
    <citation type="submission" date="2021-02" db="EMBL/GenBank/DDBJ databases">
        <authorList>
            <person name="Nowell W R."/>
        </authorList>
    </citation>
    <scope>NUCLEOTIDE SEQUENCE</scope>
</reference>
<feature type="region of interest" description="Disordered" evidence="8">
    <location>
        <begin position="302"/>
        <end position="336"/>
    </location>
</feature>
<dbReference type="GO" id="GO:0030036">
    <property type="term" value="P:actin cytoskeleton organization"/>
    <property type="evidence" value="ECO:0007669"/>
    <property type="project" value="UniProtKB-UniRule"/>
</dbReference>
<keyword evidence="3 7" id="KW-0963">Cytoplasm</keyword>
<dbReference type="GO" id="GO:0071933">
    <property type="term" value="F:Arp2/3 complex binding"/>
    <property type="evidence" value="ECO:0007669"/>
    <property type="project" value="TreeGrafter"/>
</dbReference>
<evidence type="ECO:0000256" key="4">
    <source>
        <dbReference type="ARBA" id="ARBA00022553"/>
    </source>
</evidence>
<evidence type="ECO:0000256" key="6">
    <source>
        <dbReference type="ARBA" id="ARBA00023212"/>
    </source>
</evidence>
<feature type="compositionally biased region" description="Basic and acidic residues" evidence="8">
    <location>
        <begin position="433"/>
        <end position="446"/>
    </location>
</feature>
<dbReference type="Proteomes" id="UP000682733">
    <property type="component" value="Unassembled WGS sequence"/>
</dbReference>
<dbReference type="EMBL" id="CAJNOK010012270">
    <property type="protein sequence ID" value="CAF1159938.1"/>
    <property type="molecule type" value="Genomic_DNA"/>
</dbReference>
<proteinExistence type="inferred from homology"/>
<evidence type="ECO:0000313" key="10">
    <source>
        <dbReference type="EMBL" id="CAF1159938.1"/>
    </source>
</evidence>
<sequence>IMPFNKRTIEPINLCQAQLPKGVQNELECVANLTLANIIRQLSSLSSLAQDMFDELTADAIHIFQRTEALHGRIERLKIKATQLDSNVEEVTIQDVNNRKPFVSVTKIDQQIVNRSTMPKSVGMLYDKAEPAPALHLLNPYRDDGRDCMKFYTDPSFFFNLWMQSMMQFPPNTRTQKQERIRSPKVINKPPPLNDTVYISSPTRLRSQDERSSYRSPHELGLYMQSNRDFEQIARATVRAQCQQQSIYSSSPSSSSVTPINNRMLSMMKYSNQSSPNELYDDMRSPKLNGLYRDPQQQQSVAMMTNGNGNNNPYYTTKSPGMQSLVHQQSPQFDHQSPRLLHSSVQQPPVMRAATSTPQQQAIHKQTTNMPFSRPSLVSRPSCSPPPPPPPPPPIQQADSPMLATISEIDNLPPPPDDFIHHHHHYQQDDTQTFDKKRSQMEEQHATTKPSKTPSPSVPPAPPFPSVLHGLVMNVSTHTSPNTNQLQQQTSDNVQTLATQFDEISIASESSMGIQDPRPVVMRDLHSDLLEAIKNGIHLRKTEVRKRKEEEKKKETSGLDVQSIMEMAAKFRRDKIRPQSDSENEEDSAHWDSEG</sequence>
<name>A0A8S2E8G5_9BILA</name>
<comment type="subunit">
    <text evidence="7">Binds actin and the Arp2/3 complex.</text>
</comment>
<feature type="compositionally biased region" description="Pro residues" evidence="8">
    <location>
        <begin position="456"/>
        <end position="465"/>
    </location>
</feature>